<dbReference type="InterPro" id="IPR036116">
    <property type="entry name" value="FN3_sf"/>
</dbReference>
<evidence type="ECO:0000259" key="3">
    <source>
        <dbReference type="PROSITE" id="PS50878"/>
    </source>
</evidence>
<dbReference type="SUPFAM" id="SSF49265">
    <property type="entry name" value="Fibronectin type III"/>
    <property type="match status" value="1"/>
</dbReference>
<feature type="domain" description="Reverse transcriptase" evidence="3">
    <location>
        <begin position="1"/>
        <end position="124"/>
    </location>
</feature>
<name>A0AA89BXN2_PINIB</name>
<feature type="compositionally biased region" description="Low complexity" evidence="1">
    <location>
        <begin position="498"/>
        <end position="515"/>
    </location>
</feature>
<evidence type="ECO:0000313" key="5">
    <source>
        <dbReference type="Proteomes" id="UP001186944"/>
    </source>
</evidence>
<dbReference type="PANTHER" id="PTHR21301">
    <property type="entry name" value="REVERSE TRANSCRIPTASE"/>
    <property type="match status" value="1"/>
</dbReference>
<evidence type="ECO:0000313" key="4">
    <source>
        <dbReference type="EMBL" id="KAK3091363.1"/>
    </source>
</evidence>
<sequence length="584" mass="65454">MLNFLIDNNFVVFGGKVFQQIVGIPMGTNCAPLLADIFLYSYEAEFIQSLVSEGKRYLASDFNFTYRYIDDVLSINNPKFADNLSSIYPSELEVKETTETNNSASYLDIMLSYDTDVKFSPMAVHVRRKTCCSITVHWNTPEMSVKSSMIKRITARLFMKSKWGSTTVDRNISITSQDNLTVSYTFTELIPYTEYNISMQSKPVSSMYWSDMTSVKVTTDSAVPSTAPGLMPSSFYSCTKEARYTHDGNYICILLKSIPEESVNSFFANYSINVTSANNSFTKNVDYRTVSVPLMKTSLDSVVYVTVRSYNDVGMSKDQSAATFNASDPFGTPDFTMMQSSDKMALDLEFEFKFCDFNDIPLKYNVFYIQLKSDSNDMNCTTVKATGKAEHIKADPGVSRYTIESLNLSVYYAVCMDVLLADNTTTRSSQVHSNREDCDKNRLKHENTMVYMKYNQETFNRIKIENVTKSLSTNRHSVDEGFSEGVNSNLTSLDCRSETTSSSGLEPSSSSAKPAKSVKRESEVTSPSDSDSGEETSRCENSIKNSEDVEDESSSSIYSEYFHVTIQSSASCRTSYSEDSSCTS</sequence>
<dbReference type="Gene3D" id="2.60.40.10">
    <property type="entry name" value="Immunoglobulins"/>
    <property type="match status" value="1"/>
</dbReference>
<dbReference type="PROSITE" id="PS50853">
    <property type="entry name" value="FN3"/>
    <property type="match status" value="1"/>
</dbReference>
<feature type="domain" description="Fibronectin type-III" evidence="2">
    <location>
        <begin position="120"/>
        <end position="221"/>
    </location>
</feature>
<evidence type="ECO:0008006" key="6">
    <source>
        <dbReference type="Google" id="ProtNLM"/>
    </source>
</evidence>
<evidence type="ECO:0000259" key="2">
    <source>
        <dbReference type="PROSITE" id="PS50853"/>
    </source>
</evidence>
<reference evidence="4" key="1">
    <citation type="submission" date="2019-08" db="EMBL/GenBank/DDBJ databases">
        <title>The improved chromosome-level genome for the pearl oyster Pinctada fucata martensii using PacBio sequencing and Hi-C.</title>
        <authorList>
            <person name="Zheng Z."/>
        </authorList>
    </citation>
    <scope>NUCLEOTIDE SEQUENCE</scope>
    <source>
        <strain evidence="4">ZZ-2019</strain>
        <tissue evidence="4">Adductor muscle</tissue>
    </source>
</reference>
<keyword evidence="5" id="KW-1185">Reference proteome</keyword>
<evidence type="ECO:0000256" key="1">
    <source>
        <dbReference type="SAM" id="MobiDB-lite"/>
    </source>
</evidence>
<proteinExistence type="predicted"/>
<dbReference type="EMBL" id="VSWD01000010">
    <property type="protein sequence ID" value="KAK3091363.1"/>
    <property type="molecule type" value="Genomic_DNA"/>
</dbReference>
<protein>
    <recommendedName>
        <fullName evidence="6">Fibronectin type-III domain-containing protein</fullName>
    </recommendedName>
</protein>
<accession>A0AA89BXN2</accession>
<dbReference type="AlphaFoldDB" id="A0AA89BXN2"/>
<gene>
    <name evidence="4" type="ORF">FSP39_019254</name>
</gene>
<organism evidence="4 5">
    <name type="scientific">Pinctada imbricata</name>
    <name type="common">Atlantic pearl-oyster</name>
    <name type="synonym">Pinctada martensii</name>
    <dbReference type="NCBI Taxonomy" id="66713"/>
    <lineage>
        <taxon>Eukaryota</taxon>
        <taxon>Metazoa</taxon>
        <taxon>Spiralia</taxon>
        <taxon>Lophotrochozoa</taxon>
        <taxon>Mollusca</taxon>
        <taxon>Bivalvia</taxon>
        <taxon>Autobranchia</taxon>
        <taxon>Pteriomorphia</taxon>
        <taxon>Pterioida</taxon>
        <taxon>Pterioidea</taxon>
        <taxon>Pteriidae</taxon>
        <taxon>Pinctada</taxon>
    </lineage>
</organism>
<dbReference type="Proteomes" id="UP001186944">
    <property type="component" value="Unassembled WGS sequence"/>
</dbReference>
<comment type="caution">
    <text evidence="4">The sequence shown here is derived from an EMBL/GenBank/DDBJ whole genome shotgun (WGS) entry which is preliminary data.</text>
</comment>
<dbReference type="InterPro" id="IPR013783">
    <property type="entry name" value="Ig-like_fold"/>
</dbReference>
<dbReference type="InterPro" id="IPR003961">
    <property type="entry name" value="FN3_dom"/>
</dbReference>
<dbReference type="PROSITE" id="PS50878">
    <property type="entry name" value="RT_POL"/>
    <property type="match status" value="1"/>
</dbReference>
<dbReference type="PANTHER" id="PTHR21301:SF10">
    <property type="entry name" value="REVERSE TRANSCRIPTASE DOMAIN-CONTAINING PROTEIN"/>
    <property type="match status" value="1"/>
</dbReference>
<feature type="region of interest" description="Disordered" evidence="1">
    <location>
        <begin position="489"/>
        <end position="555"/>
    </location>
</feature>
<dbReference type="InterPro" id="IPR000477">
    <property type="entry name" value="RT_dom"/>
</dbReference>